<comment type="catalytic activity">
    <reaction evidence="1 8">
        <text>GTP + H2O = 7,8-dihydroneopterin 3'-triphosphate + formate + H(+)</text>
        <dbReference type="Rhea" id="RHEA:17473"/>
        <dbReference type="ChEBI" id="CHEBI:15377"/>
        <dbReference type="ChEBI" id="CHEBI:15378"/>
        <dbReference type="ChEBI" id="CHEBI:15740"/>
        <dbReference type="ChEBI" id="CHEBI:37565"/>
        <dbReference type="ChEBI" id="CHEBI:58462"/>
        <dbReference type="EC" id="3.5.4.16"/>
    </reaction>
</comment>
<evidence type="ECO:0000259" key="10">
    <source>
        <dbReference type="Pfam" id="PF01227"/>
    </source>
</evidence>
<dbReference type="EC" id="3.5.4.16" evidence="8"/>
<evidence type="ECO:0000256" key="2">
    <source>
        <dbReference type="ARBA" id="ARBA00005080"/>
    </source>
</evidence>
<keyword evidence="8" id="KW-0862">Zinc</keyword>
<dbReference type="Gene3D" id="1.10.286.10">
    <property type="match status" value="1"/>
</dbReference>
<dbReference type="NCBIfam" id="TIGR00063">
    <property type="entry name" value="folE"/>
    <property type="match status" value="1"/>
</dbReference>
<sequence length="230" mass="25369">MAPFELHDALRNQQAEAPAADGPPSRDTAAAAGHANGHAAKVGRAEAEAAVRTLLTYIGENPDREGLADTPKRVIKSYDEFFGGYTQDPEDILARTFDETDGYDEMIVLDGVEFTSHCEHHMVPIVGTAYIGYLPKTRVVGVSKLARVLEIYAKRLQIQERLTSQVANAINDVLDPRGVAVVLRSQHQCMATRGVRQNGAMMTTSRMLGEFRESRDVRQDFETLAGLNRR</sequence>
<dbReference type="InterPro" id="IPR020602">
    <property type="entry name" value="GTP_CycHdrlase_I_dom"/>
</dbReference>
<dbReference type="NCBIfam" id="NF006826">
    <property type="entry name" value="PRK09347.1-3"/>
    <property type="match status" value="1"/>
</dbReference>
<comment type="subunit">
    <text evidence="8">Homopolymer.</text>
</comment>
<keyword evidence="8" id="KW-0479">Metal-binding</keyword>
<keyword evidence="5 8" id="KW-0554">One-carbon metabolism</keyword>
<comment type="caution">
    <text evidence="11">The sequence shown here is derived from an EMBL/GenBank/DDBJ whole genome shotgun (WGS) entry which is preliminary data.</text>
</comment>
<dbReference type="Proteomes" id="UP001296873">
    <property type="component" value="Unassembled WGS sequence"/>
</dbReference>
<evidence type="ECO:0000256" key="8">
    <source>
        <dbReference type="HAMAP-Rule" id="MF_00223"/>
    </source>
</evidence>
<dbReference type="PANTHER" id="PTHR11109:SF7">
    <property type="entry name" value="GTP CYCLOHYDROLASE 1"/>
    <property type="match status" value="1"/>
</dbReference>
<keyword evidence="7 8" id="KW-0342">GTP-binding</keyword>
<feature type="binding site" evidence="8">
    <location>
        <position position="121"/>
    </location>
    <ligand>
        <name>Zn(2+)</name>
        <dbReference type="ChEBI" id="CHEBI:29105"/>
    </ligand>
</feature>
<dbReference type="InterPro" id="IPR043133">
    <property type="entry name" value="GTP-CH-I_C/QueF"/>
</dbReference>
<gene>
    <name evidence="8 11" type="primary">folE</name>
    <name evidence="11" type="ORF">CKO28_11145</name>
</gene>
<name>A0ABS1DDV6_9PROT</name>
<dbReference type="InterPro" id="IPR043134">
    <property type="entry name" value="GTP-CH-I_N"/>
</dbReference>
<protein>
    <recommendedName>
        <fullName evidence="8">GTP cyclohydrolase 1</fullName>
        <ecNumber evidence="8">3.5.4.16</ecNumber>
    </recommendedName>
    <alternativeName>
        <fullName evidence="8">GTP cyclohydrolase I</fullName>
        <shortName evidence="8">GTP-CH-I</shortName>
    </alternativeName>
</protein>
<comment type="subunit">
    <text evidence="4">Toroid-shaped homodecamer, composed of two pentamers of five dimers.</text>
</comment>
<keyword evidence="6 8" id="KW-0378">Hydrolase</keyword>
<dbReference type="InterPro" id="IPR001474">
    <property type="entry name" value="GTP_CycHdrlase_I"/>
</dbReference>
<feature type="binding site" evidence="8">
    <location>
        <position position="189"/>
    </location>
    <ligand>
        <name>Zn(2+)</name>
        <dbReference type="ChEBI" id="CHEBI:29105"/>
    </ligand>
</feature>
<dbReference type="Gene3D" id="3.30.1130.10">
    <property type="match status" value="1"/>
</dbReference>
<dbReference type="RefSeq" id="WP_200340904.1">
    <property type="nucleotide sequence ID" value="NZ_NRRL01000026.1"/>
</dbReference>
<dbReference type="PROSITE" id="PS00860">
    <property type="entry name" value="GTP_CYCLOHYDROL_1_2"/>
    <property type="match status" value="1"/>
</dbReference>
<feature type="compositionally biased region" description="Low complexity" evidence="9">
    <location>
        <begin position="29"/>
        <end position="42"/>
    </location>
</feature>
<organism evidence="11 12">
    <name type="scientific">Rhodovibrio sodomensis</name>
    <dbReference type="NCBI Taxonomy" id="1088"/>
    <lineage>
        <taxon>Bacteria</taxon>
        <taxon>Pseudomonadati</taxon>
        <taxon>Pseudomonadota</taxon>
        <taxon>Alphaproteobacteria</taxon>
        <taxon>Rhodospirillales</taxon>
        <taxon>Rhodovibrionaceae</taxon>
        <taxon>Rhodovibrio</taxon>
    </lineage>
</organism>
<dbReference type="HAMAP" id="MF_00223">
    <property type="entry name" value="FolE"/>
    <property type="match status" value="1"/>
</dbReference>
<accession>A0ABS1DDV6</accession>
<dbReference type="InterPro" id="IPR018234">
    <property type="entry name" value="GTP_CycHdrlase_I_CS"/>
</dbReference>
<dbReference type="Pfam" id="PF01227">
    <property type="entry name" value="GTP_cyclohydroI"/>
    <property type="match status" value="1"/>
</dbReference>
<proteinExistence type="inferred from homology"/>
<keyword evidence="12" id="KW-1185">Reference proteome</keyword>
<dbReference type="NCBIfam" id="NF006825">
    <property type="entry name" value="PRK09347.1-2"/>
    <property type="match status" value="1"/>
</dbReference>
<dbReference type="SUPFAM" id="SSF55620">
    <property type="entry name" value="Tetrahydrobiopterin biosynthesis enzymes-like"/>
    <property type="match status" value="1"/>
</dbReference>
<evidence type="ECO:0000256" key="4">
    <source>
        <dbReference type="ARBA" id="ARBA00011857"/>
    </source>
</evidence>
<evidence type="ECO:0000256" key="6">
    <source>
        <dbReference type="ARBA" id="ARBA00022801"/>
    </source>
</evidence>
<reference evidence="11 12" key="1">
    <citation type="journal article" date="2020" name="Microorganisms">
        <title>Osmotic Adaptation and Compatible Solute Biosynthesis of Phototrophic Bacteria as Revealed from Genome Analyses.</title>
        <authorList>
            <person name="Imhoff J.F."/>
            <person name="Rahn T."/>
            <person name="Kunzel S."/>
            <person name="Keller A."/>
            <person name="Neulinger S.C."/>
        </authorList>
    </citation>
    <scope>NUCLEOTIDE SEQUENCE [LARGE SCALE GENOMIC DNA]</scope>
    <source>
        <strain evidence="11 12">DSM 9895</strain>
    </source>
</reference>
<feature type="region of interest" description="Disordered" evidence="9">
    <location>
        <begin position="14"/>
        <end position="43"/>
    </location>
</feature>
<feature type="binding site" evidence="8">
    <location>
        <position position="118"/>
    </location>
    <ligand>
        <name>Zn(2+)</name>
        <dbReference type="ChEBI" id="CHEBI:29105"/>
    </ligand>
</feature>
<evidence type="ECO:0000256" key="5">
    <source>
        <dbReference type="ARBA" id="ARBA00022563"/>
    </source>
</evidence>
<comment type="pathway">
    <text evidence="2 8">Cofactor biosynthesis; 7,8-dihydroneopterin triphosphate biosynthesis; 7,8-dihydroneopterin triphosphate from GTP: step 1/1.</text>
</comment>
<evidence type="ECO:0000256" key="3">
    <source>
        <dbReference type="ARBA" id="ARBA00008085"/>
    </source>
</evidence>
<evidence type="ECO:0000256" key="1">
    <source>
        <dbReference type="ARBA" id="ARBA00001052"/>
    </source>
</evidence>
<evidence type="ECO:0000256" key="9">
    <source>
        <dbReference type="SAM" id="MobiDB-lite"/>
    </source>
</evidence>
<evidence type="ECO:0000256" key="7">
    <source>
        <dbReference type="ARBA" id="ARBA00023134"/>
    </source>
</evidence>
<evidence type="ECO:0000313" key="12">
    <source>
        <dbReference type="Proteomes" id="UP001296873"/>
    </source>
</evidence>
<dbReference type="PROSITE" id="PS00859">
    <property type="entry name" value="GTP_CYCLOHYDROL_1_1"/>
    <property type="match status" value="1"/>
</dbReference>
<evidence type="ECO:0000313" key="11">
    <source>
        <dbReference type="EMBL" id="MBK1668589.1"/>
    </source>
</evidence>
<dbReference type="PANTHER" id="PTHR11109">
    <property type="entry name" value="GTP CYCLOHYDROLASE I"/>
    <property type="match status" value="1"/>
</dbReference>
<keyword evidence="8" id="KW-0547">Nucleotide-binding</keyword>
<dbReference type="EMBL" id="NRRL01000026">
    <property type="protein sequence ID" value="MBK1668589.1"/>
    <property type="molecule type" value="Genomic_DNA"/>
</dbReference>
<comment type="similarity">
    <text evidence="3 8">Belongs to the GTP cyclohydrolase I family.</text>
</comment>
<feature type="domain" description="GTP cyclohydrolase I" evidence="10">
    <location>
        <begin position="48"/>
        <end position="223"/>
    </location>
</feature>